<reference evidence="3" key="1">
    <citation type="journal article" date="2023" name="Mol. Phylogenet. Evol.">
        <title>Genome-scale phylogeny and comparative genomics of the fungal order Sordariales.</title>
        <authorList>
            <person name="Hensen N."/>
            <person name="Bonometti L."/>
            <person name="Westerberg I."/>
            <person name="Brannstrom I.O."/>
            <person name="Guillou S."/>
            <person name="Cros-Aarteil S."/>
            <person name="Calhoun S."/>
            <person name="Haridas S."/>
            <person name="Kuo A."/>
            <person name="Mondo S."/>
            <person name="Pangilinan J."/>
            <person name="Riley R."/>
            <person name="LaButti K."/>
            <person name="Andreopoulos B."/>
            <person name="Lipzen A."/>
            <person name="Chen C."/>
            <person name="Yan M."/>
            <person name="Daum C."/>
            <person name="Ng V."/>
            <person name="Clum A."/>
            <person name="Steindorff A."/>
            <person name="Ohm R.A."/>
            <person name="Martin F."/>
            <person name="Silar P."/>
            <person name="Natvig D.O."/>
            <person name="Lalanne C."/>
            <person name="Gautier V."/>
            <person name="Ament-Velasquez S.L."/>
            <person name="Kruys A."/>
            <person name="Hutchinson M.I."/>
            <person name="Powell A.J."/>
            <person name="Barry K."/>
            <person name="Miller A.N."/>
            <person name="Grigoriev I.V."/>
            <person name="Debuchy R."/>
            <person name="Gladieux P."/>
            <person name="Hiltunen Thoren M."/>
            <person name="Johannesson H."/>
        </authorList>
    </citation>
    <scope>NUCLEOTIDE SEQUENCE</scope>
    <source>
        <strain evidence="3">PSN309</strain>
    </source>
</reference>
<protein>
    <recommendedName>
        <fullName evidence="2">2EXR domain-containing protein</fullName>
    </recommendedName>
</protein>
<comment type="caution">
    <text evidence="3">The sequence shown here is derived from an EMBL/GenBank/DDBJ whole genome shotgun (WGS) entry which is preliminary data.</text>
</comment>
<keyword evidence="4" id="KW-1185">Reference proteome</keyword>
<dbReference type="InterPro" id="IPR045518">
    <property type="entry name" value="2EXR"/>
</dbReference>
<feature type="domain" description="2EXR" evidence="2">
    <location>
        <begin position="49"/>
        <end position="194"/>
    </location>
</feature>
<evidence type="ECO:0000313" key="3">
    <source>
        <dbReference type="EMBL" id="KAK4189605.1"/>
    </source>
</evidence>
<dbReference type="PANTHER" id="PTHR35910:SF6">
    <property type="entry name" value="2EXR DOMAIN-CONTAINING PROTEIN"/>
    <property type="match status" value="1"/>
</dbReference>
<dbReference type="PANTHER" id="PTHR35910">
    <property type="entry name" value="2EXR DOMAIN-CONTAINING PROTEIN"/>
    <property type="match status" value="1"/>
</dbReference>
<feature type="compositionally biased region" description="Low complexity" evidence="1">
    <location>
        <begin position="321"/>
        <end position="336"/>
    </location>
</feature>
<dbReference type="EMBL" id="MU864373">
    <property type="protein sequence ID" value="KAK4189605.1"/>
    <property type="molecule type" value="Genomic_DNA"/>
</dbReference>
<evidence type="ECO:0000256" key="1">
    <source>
        <dbReference type="SAM" id="MobiDB-lite"/>
    </source>
</evidence>
<gene>
    <name evidence="3" type="ORF">QBC35DRAFT_450052</name>
</gene>
<reference evidence="3" key="2">
    <citation type="submission" date="2023-05" db="EMBL/GenBank/DDBJ databases">
        <authorList>
            <consortium name="Lawrence Berkeley National Laboratory"/>
            <person name="Steindorff A."/>
            <person name="Hensen N."/>
            <person name="Bonometti L."/>
            <person name="Westerberg I."/>
            <person name="Brannstrom I.O."/>
            <person name="Guillou S."/>
            <person name="Cros-Aarteil S."/>
            <person name="Calhoun S."/>
            <person name="Haridas S."/>
            <person name="Kuo A."/>
            <person name="Mondo S."/>
            <person name="Pangilinan J."/>
            <person name="Riley R."/>
            <person name="Labutti K."/>
            <person name="Andreopoulos B."/>
            <person name="Lipzen A."/>
            <person name="Chen C."/>
            <person name="Yanf M."/>
            <person name="Daum C."/>
            <person name="Ng V."/>
            <person name="Clum A."/>
            <person name="Ohm R."/>
            <person name="Martin F."/>
            <person name="Silar P."/>
            <person name="Natvig D."/>
            <person name="Lalanne C."/>
            <person name="Gautier V."/>
            <person name="Ament-Velasquez S.L."/>
            <person name="Kruys A."/>
            <person name="Hutchinson M.I."/>
            <person name="Powell A.J."/>
            <person name="Barry K."/>
            <person name="Miller A.N."/>
            <person name="Grigoriev I.V."/>
            <person name="Debuchy R."/>
            <person name="Gladieux P."/>
            <person name="Thoren M.H."/>
            <person name="Johannesson H."/>
        </authorList>
    </citation>
    <scope>NUCLEOTIDE SEQUENCE</scope>
    <source>
        <strain evidence="3">PSN309</strain>
    </source>
</reference>
<name>A0AAN6WYG7_9PEZI</name>
<sequence length="560" mass="61654">MATENLISRLEDSIAYQLAQTSHDLSGQITREIAPLRSELDAAALAPRFPQFRLLPAEIRLYIWELALPSRVLELREVLLAQPPHGYGHPRDDELLSPPTPVGPPPPPLQNTQANFILAANASRFDLSPTTPGPKVVSNRLPPPALASVCHESRQVALHHGGGLTVTKVIEELPSLSSHYVNVMTWFDPKHDWLKVAAHGRFLSAPMPIPHDHQVAAFQHRAEQVLIRKPSDPNEMRRQVEKLASSGRFASLKRLGVIVSHDIVRPRSPPDGVTTTTGFNVEMRLFQGGDPIRFVNLNDEVDVARIASILRDACWGLASSSTTGDKTTTGSSSAASLVTPPGTPDCTNNSLAASFSTLPFASRLDWDTASVRGRGPFGSFFTPPPIITNFGTTAVSSTVHQAGTAGSNNNHYANMTTTNTTAPGTRIGRFWSARLSHWGPHPSCSPDRVVDVWTDYARHLRDGKNKLESRFLETLEANWITSKYHRFPLTVPLKNLVDSSKMMFVESSPPAREHPWVKAELARMPEIQLLHLFILEDDGADMRRLYGPNFQGRLNSVACL</sequence>
<dbReference type="Proteomes" id="UP001302126">
    <property type="component" value="Unassembled WGS sequence"/>
</dbReference>
<evidence type="ECO:0000259" key="2">
    <source>
        <dbReference type="Pfam" id="PF20150"/>
    </source>
</evidence>
<organism evidence="3 4">
    <name type="scientific">Podospora australis</name>
    <dbReference type="NCBI Taxonomy" id="1536484"/>
    <lineage>
        <taxon>Eukaryota</taxon>
        <taxon>Fungi</taxon>
        <taxon>Dikarya</taxon>
        <taxon>Ascomycota</taxon>
        <taxon>Pezizomycotina</taxon>
        <taxon>Sordariomycetes</taxon>
        <taxon>Sordariomycetidae</taxon>
        <taxon>Sordariales</taxon>
        <taxon>Podosporaceae</taxon>
        <taxon>Podospora</taxon>
    </lineage>
</organism>
<dbReference type="AlphaFoldDB" id="A0AAN6WYG7"/>
<accession>A0AAN6WYG7</accession>
<proteinExistence type="predicted"/>
<feature type="region of interest" description="Disordered" evidence="1">
    <location>
        <begin position="321"/>
        <end position="341"/>
    </location>
</feature>
<dbReference type="Pfam" id="PF20150">
    <property type="entry name" value="2EXR"/>
    <property type="match status" value="1"/>
</dbReference>
<evidence type="ECO:0000313" key="4">
    <source>
        <dbReference type="Proteomes" id="UP001302126"/>
    </source>
</evidence>